<dbReference type="KEGG" id="plyc:GXP70_07680"/>
<dbReference type="GO" id="GO:0016020">
    <property type="term" value="C:membrane"/>
    <property type="evidence" value="ECO:0007669"/>
    <property type="project" value="UniProtKB-SubCell"/>
</dbReference>
<dbReference type="AlphaFoldDB" id="A0A6C0FWJ7"/>
<feature type="transmembrane region" description="Helical" evidence="5">
    <location>
        <begin position="141"/>
        <end position="164"/>
    </location>
</feature>
<dbReference type="InterPro" id="IPR053150">
    <property type="entry name" value="Teicoplanin_resist-assoc"/>
</dbReference>
<keyword evidence="4 5" id="KW-0472">Membrane</keyword>
<name>A0A6C0FWJ7_9BACL</name>
<dbReference type="InterPro" id="IPR006976">
    <property type="entry name" value="VanZ-like"/>
</dbReference>
<dbReference type="Pfam" id="PF06271">
    <property type="entry name" value="RDD"/>
    <property type="match status" value="1"/>
</dbReference>
<feature type="transmembrane region" description="Helical" evidence="5">
    <location>
        <begin position="288"/>
        <end position="310"/>
    </location>
</feature>
<sequence length="373" mass="42267">MLTFYLFPISYAFLSFPVAALLFTLPFLLVQYRRHGYVHKYRALLLYLFLLYMMNAVYLILLPLPPSVHNEPPSSGSYAQWIPFHFVIDILKETGVDWERPSTYLRLLEERAVLQVAFNVLLTVPFGMFLRYYFRTGWLKCLLLTFGLSLFFEVTQVTGIYGIYDYPYRLFDVDDAMTNTGGGMIGFVAADWLSSRLPRIDKLDEHVDLTAKRVSYTRRGLAFLIDWFALNPVIAALAVMHVPVPYVIAVAAYFIALPYIANGQTLGKWFVRIRVRGTGNRLGLKELLIRYGLLYGAVGGINALMIGFGARGGGGSIAILSLLLAVFAVNAVFGIHLVMCLFNRKRQLFYERRSGTGHVITQKPARRNRKNAG</sequence>
<organism evidence="8 9">
    <name type="scientific">Paenibacillus lycopersici</name>
    <dbReference type="NCBI Taxonomy" id="2704462"/>
    <lineage>
        <taxon>Bacteria</taxon>
        <taxon>Bacillati</taxon>
        <taxon>Bacillota</taxon>
        <taxon>Bacilli</taxon>
        <taxon>Bacillales</taxon>
        <taxon>Paenibacillaceae</taxon>
        <taxon>Paenibacillus</taxon>
    </lineage>
</organism>
<evidence type="ECO:0000256" key="3">
    <source>
        <dbReference type="ARBA" id="ARBA00022989"/>
    </source>
</evidence>
<keyword evidence="3 5" id="KW-1133">Transmembrane helix</keyword>
<dbReference type="InterPro" id="IPR021192">
    <property type="entry name" value="UCP031578_Vanz/RDD"/>
</dbReference>
<evidence type="ECO:0000313" key="9">
    <source>
        <dbReference type="Proteomes" id="UP000476064"/>
    </source>
</evidence>
<evidence type="ECO:0000256" key="2">
    <source>
        <dbReference type="ARBA" id="ARBA00022692"/>
    </source>
</evidence>
<evidence type="ECO:0000256" key="1">
    <source>
        <dbReference type="ARBA" id="ARBA00004141"/>
    </source>
</evidence>
<feature type="domain" description="RDD" evidence="7">
    <location>
        <begin position="221"/>
        <end position="349"/>
    </location>
</feature>
<evidence type="ECO:0000256" key="4">
    <source>
        <dbReference type="ARBA" id="ARBA00023136"/>
    </source>
</evidence>
<keyword evidence="9" id="KW-1185">Reference proteome</keyword>
<evidence type="ECO:0000313" key="8">
    <source>
        <dbReference type="EMBL" id="QHT59841.1"/>
    </source>
</evidence>
<keyword evidence="2 5" id="KW-0812">Transmembrane</keyword>
<dbReference type="RefSeq" id="WP_162355907.1">
    <property type="nucleotide sequence ID" value="NZ_CP048209.1"/>
</dbReference>
<dbReference type="InterPro" id="IPR010432">
    <property type="entry name" value="RDD"/>
</dbReference>
<evidence type="ECO:0000259" key="7">
    <source>
        <dbReference type="Pfam" id="PF06271"/>
    </source>
</evidence>
<evidence type="ECO:0000256" key="5">
    <source>
        <dbReference type="SAM" id="Phobius"/>
    </source>
</evidence>
<feature type="transmembrane region" description="Helical" evidence="5">
    <location>
        <begin position="12"/>
        <end position="32"/>
    </location>
</feature>
<dbReference type="PANTHER" id="PTHR36834:SF1">
    <property type="entry name" value="INTEGRAL MEMBRANE PROTEIN"/>
    <property type="match status" value="1"/>
</dbReference>
<feature type="transmembrane region" description="Helical" evidence="5">
    <location>
        <begin position="176"/>
        <end position="193"/>
    </location>
</feature>
<feature type="transmembrane region" description="Helical" evidence="5">
    <location>
        <begin position="316"/>
        <end position="342"/>
    </location>
</feature>
<dbReference type="PIRSF" id="PIRSF031578">
    <property type="entry name" value="Uncharacterised_Vanz_RDD-cont"/>
    <property type="match status" value="1"/>
</dbReference>
<feature type="transmembrane region" description="Helical" evidence="5">
    <location>
        <begin position="112"/>
        <end position="134"/>
    </location>
</feature>
<feature type="transmembrane region" description="Helical" evidence="5">
    <location>
        <begin position="246"/>
        <end position="267"/>
    </location>
</feature>
<proteinExistence type="predicted"/>
<accession>A0A6C0FWJ7</accession>
<feature type="domain" description="VanZ-like" evidence="6">
    <location>
        <begin position="49"/>
        <end position="191"/>
    </location>
</feature>
<gene>
    <name evidence="8" type="ORF">GXP70_07680</name>
</gene>
<evidence type="ECO:0000259" key="6">
    <source>
        <dbReference type="Pfam" id="PF04892"/>
    </source>
</evidence>
<protein>
    <submittedName>
        <fullName evidence="8">Teicoplanin resistance protein VanZ</fullName>
    </submittedName>
</protein>
<dbReference type="Pfam" id="PF04892">
    <property type="entry name" value="VanZ"/>
    <property type="match status" value="1"/>
</dbReference>
<comment type="subcellular location">
    <subcellularLocation>
        <location evidence="1">Membrane</location>
        <topology evidence="1">Multi-pass membrane protein</topology>
    </subcellularLocation>
</comment>
<feature type="transmembrane region" description="Helical" evidence="5">
    <location>
        <begin position="221"/>
        <end position="240"/>
    </location>
</feature>
<dbReference type="EMBL" id="CP048209">
    <property type="protein sequence ID" value="QHT59841.1"/>
    <property type="molecule type" value="Genomic_DNA"/>
</dbReference>
<dbReference type="PANTHER" id="PTHR36834">
    <property type="entry name" value="MEMBRANE PROTEIN-RELATED"/>
    <property type="match status" value="1"/>
</dbReference>
<reference evidence="8 9" key="1">
    <citation type="submission" date="2020-01" db="EMBL/GenBank/DDBJ databases">
        <title>Paenibacillus sp. nov., isolated from tomato rhizosphere.</title>
        <authorList>
            <person name="Weon H.-Y."/>
            <person name="Lee S.A."/>
        </authorList>
    </citation>
    <scope>NUCLEOTIDE SEQUENCE [LARGE SCALE GENOMIC DNA]</scope>
    <source>
        <strain evidence="8 9">12200R-189</strain>
    </source>
</reference>
<feature type="transmembrane region" description="Helical" evidence="5">
    <location>
        <begin position="44"/>
        <end position="64"/>
    </location>
</feature>
<dbReference type="Proteomes" id="UP000476064">
    <property type="component" value="Chromosome"/>
</dbReference>